<organism evidence="2 3">
    <name type="scientific">Desulfosarcina ovata subsp. ovata</name>
    <dbReference type="NCBI Taxonomy" id="2752305"/>
    <lineage>
        <taxon>Bacteria</taxon>
        <taxon>Pseudomonadati</taxon>
        <taxon>Thermodesulfobacteriota</taxon>
        <taxon>Desulfobacteria</taxon>
        <taxon>Desulfobacterales</taxon>
        <taxon>Desulfosarcinaceae</taxon>
        <taxon>Desulfosarcina</taxon>
    </lineage>
</organism>
<protein>
    <submittedName>
        <fullName evidence="2">Uncharacterized protein</fullName>
    </submittedName>
</protein>
<feature type="transmembrane region" description="Helical" evidence="1">
    <location>
        <begin position="99"/>
        <end position="118"/>
    </location>
</feature>
<evidence type="ECO:0000256" key="1">
    <source>
        <dbReference type="SAM" id="Phobius"/>
    </source>
</evidence>
<dbReference type="EMBL" id="AP021879">
    <property type="protein sequence ID" value="BBO92301.1"/>
    <property type="molecule type" value="Genomic_DNA"/>
</dbReference>
<feature type="transmembrane region" description="Helical" evidence="1">
    <location>
        <begin position="138"/>
        <end position="160"/>
    </location>
</feature>
<keyword evidence="3" id="KW-1185">Reference proteome</keyword>
<accession>A0A5K8AI31</accession>
<evidence type="ECO:0000313" key="3">
    <source>
        <dbReference type="Proteomes" id="UP000422108"/>
    </source>
</evidence>
<reference evidence="2 3" key="1">
    <citation type="submission" date="2019-11" db="EMBL/GenBank/DDBJ databases">
        <title>Comparative genomics of hydrocarbon-degrading Desulfosarcina strains.</title>
        <authorList>
            <person name="Watanabe M."/>
            <person name="Kojima H."/>
            <person name="Fukui M."/>
        </authorList>
    </citation>
    <scope>NUCLEOTIDE SEQUENCE [LARGE SCALE GENOMIC DNA]</scope>
    <source>
        <strain evidence="3">oXyS1</strain>
    </source>
</reference>
<evidence type="ECO:0000313" key="2">
    <source>
        <dbReference type="EMBL" id="BBO92301.1"/>
    </source>
</evidence>
<feature type="transmembrane region" description="Helical" evidence="1">
    <location>
        <begin position="27"/>
        <end position="51"/>
    </location>
</feature>
<name>A0A5K8AI31_9BACT</name>
<keyword evidence="1" id="KW-0812">Transmembrane</keyword>
<keyword evidence="1" id="KW-1133">Transmembrane helix</keyword>
<keyword evidence="1" id="KW-0472">Membrane</keyword>
<sequence>MEILSAIYYGVDGFLISFYRLSQIPILGYYIGTGVLCLICVLIGQMTYCWIYRRNHRFFSSDSQEMIHMHNLSIKALGAKNKTAYKSCNKQANDAFGKYFFAQAAIGISSLWPVPFALGWMQSRFVQVDFALPIPLPGFGSSVGFMFTFFPIYVLVYILFGKIKHKLPYFSSFEQWRQASHSEAEEMMSFSDLAGPKAPGPTIS</sequence>
<dbReference type="AlphaFoldDB" id="A0A5K8AI31"/>
<gene>
    <name evidence="2" type="ORF">DSCOOX_54810</name>
</gene>
<dbReference type="Proteomes" id="UP000422108">
    <property type="component" value="Chromosome"/>
</dbReference>
<proteinExistence type="predicted"/>